<dbReference type="AlphaFoldDB" id="A0AAJ2F4V7"/>
<evidence type="ECO:0000256" key="1">
    <source>
        <dbReference type="SAM" id="Phobius"/>
    </source>
</evidence>
<reference evidence="3 5" key="1">
    <citation type="submission" date="2023-07" db="EMBL/GenBank/DDBJ databases">
        <title>Sorghum-associated microbial communities from plants grown in Nebraska, USA.</title>
        <authorList>
            <person name="Schachtman D."/>
        </authorList>
    </citation>
    <scope>NUCLEOTIDE SEQUENCE</scope>
    <source>
        <strain evidence="4 5">BE105</strain>
        <strain evidence="3">BE69</strain>
    </source>
</reference>
<keyword evidence="1" id="KW-0472">Membrane</keyword>
<dbReference type="EMBL" id="JAVDTS010000005">
    <property type="protein sequence ID" value="MDR6838685.1"/>
    <property type="molecule type" value="Genomic_DNA"/>
</dbReference>
<evidence type="ECO:0000313" key="4">
    <source>
        <dbReference type="EMBL" id="MDR6838685.1"/>
    </source>
</evidence>
<gene>
    <name evidence="3" type="ORF">J2W88_002744</name>
    <name evidence="4" type="ORF">J2W93_003532</name>
</gene>
<comment type="caution">
    <text evidence="3">The sequence shown here is derived from an EMBL/GenBank/DDBJ whole genome shotgun (WGS) entry which is preliminary data.</text>
</comment>
<name>A0AAJ2F4V7_ACIDE</name>
<sequence>MTEGSTIPSPRAQTIVGAGVLLVAGGMAFGALQISGEAGYGGVGPNFLPWLCTVVLAICGAWLVWEARTGGYREMSEASGHPKADIGSFVWVSAGLLVNAALIGTVGFIVSCTICYVLAVQGLRRAARQPQAGSVGTWVKDVLTGLAISAPVFWAFTQFLAINLPGLTGTGWL</sequence>
<evidence type="ECO:0000313" key="3">
    <source>
        <dbReference type="EMBL" id="MDR6767463.1"/>
    </source>
</evidence>
<keyword evidence="5" id="KW-1185">Reference proteome</keyword>
<dbReference type="Proteomes" id="UP001249076">
    <property type="component" value="Unassembled WGS sequence"/>
</dbReference>
<dbReference type="Pfam" id="PF07331">
    <property type="entry name" value="TctB"/>
    <property type="match status" value="1"/>
</dbReference>
<feature type="transmembrane region" description="Helical" evidence="1">
    <location>
        <begin position="86"/>
        <end position="119"/>
    </location>
</feature>
<dbReference type="RefSeq" id="WP_060987085.1">
    <property type="nucleotide sequence ID" value="NZ_JAVDTL010000004.1"/>
</dbReference>
<proteinExistence type="predicted"/>
<accession>A0AAJ2F4V7</accession>
<organism evidence="3 6">
    <name type="scientific">Acidovorax delafieldii</name>
    <name type="common">Pseudomonas delafieldii</name>
    <dbReference type="NCBI Taxonomy" id="47920"/>
    <lineage>
        <taxon>Bacteria</taxon>
        <taxon>Pseudomonadati</taxon>
        <taxon>Pseudomonadota</taxon>
        <taxon>Betaproteobacteria</taxon>
        <taxon>Burkholderiales</taxon>
        <taxon>Comamonadaceae</taxon>
        <taxon>Acidovorax</taxon>
    </lineage>
</organism>
<feature type="transmembrane region" description="Helical" evidence="1">
    <location>
        <begin position="47"/>
        <end position="65"/>
    </location>
</feature>
<dbReference type="InterPro" id="IPR009936">
    <property type="entry name" value="DUF1468"/>
</dbReference>
<dbReference type="EMBL" id="JAVDTL010000004">
    <property type="protein sequence ID" value="MDR6767463.1"/>
    <property type="molecule type" value="Genomic_DNA"/>
</dbReference>
<evidence type="ECO:0000313" key="5">
    <source>
        <dbReference type="Proteomes" id="UP001249076"/>
    </source>
</evidence>
<feature type="transmembrane region" description="Helical" evidence="1">
    <location>
        <begin position="12"/>
        <end position="35"/>
    </location>
</feature>
<protein>
    <submittedName>
        <fullName evidence="3">Tricarboxylic transport membrane protein</fullName>
    </submittedName>
</protein>
<keyword evidence="1" id="KW-1133">Transmembrane helix</keyword>
<evidence type="ECO:0000259" key="2">
    <source>
        <dbReference type="Pfam" id="PF07331"/>
    </source>
</evidence>
<dbReference type="Proteomes" id="UP001253458">
    <property type="component" value="Unassembled WGS sequence"/>
</dbReference>
<keyword evidence="1" id="KW-0812">Transmembrane</keyword>
<evidence type="ECO:0000313" key="6">
    <source>
        <dbReference type="Proteomes" id="UP001253458"/>
    </source>
</evidence>
<feature type="domain" description="DUF1468" evidence="2">
    <location>
        <begin position="15"/>
        <end position="165"/>
    </location>
</feature>